<dbReference type="InterPro" id="IPR000014">
    <property type="entry name" value="PAS"/>
</dbReference>
<dbReference type="CDD" id="cd00082">
    <property type="entry name" value="HisKA"/>
    <property type="match status" value="1"/>
</dbReference>
<evidence type="ECO:0000313" key="9">
    <source>
        <dbReference type="Proteomes" id="UP000389128"/>
    </source>
</evidence>
<dbReference type="InterPro" id="IPR004358">
    <property type="entry name" value="Sig_transdc_His_kin-like_C"/>
</dbReference>
<evidence type="ECO:0000256" key="4">
    <source>
        <dbReference type="PROSITE-ProRule" id="PRU00169"/>
    </source>
</evidence>
<evidence type="ECO:0000313" key="8">
    <source>
        <dbReference type="EMBL" id="TYC61676.1"/>
    </source>
</evidence>
<dbReference type="Gene3D" id="3.30.565.10">
    <property type="entry name" value="Histidine kinase-like ATPase, C-terminal domain"/>
    <property type="match status" value="1"/>
</dbReference>
<dbReference type="InterPro" id="IPR036890">
    <property type="entry name" value="HATPase_C_sf"/>
</dbReference>
<dbReference type="InterPro" id="IPR001789">
    <property type="entry name" value="Sig_transdc_resp-reg_receiver"/>
</dbReference>
<keyword evidence="3 4" id="KW-0597">Phosphoprotein</keyword>
<feature type="modified residue" description="4-aspartylphosphate" evidence="4">
    <location>
        <position position="97"/>
    </location>
</feature>
<dbReference type="Pfam" id="PF08448">
    <property type="entry name" value="PAS_4"/>
    <property type="match status" value="1"/>
</dbReference>
<dbReference type="PANTHER" id="PTHR43065">
    <property type="entry name" value="SENSOR HISTIDINE KINASE"/>
    <property type="match status" value="1"/>
</dbReference>
<dbReference type="InterPro" id="IPR036097">
    <property type="entry name" value="HisK_dim/P_sf"/>
</dbReference>
<dbReference type="CDD" id="cd00130">
    <property type="entry name" value="PAS"/>
    <property type="match status" value="1"/>
</dbReference>
<dbReference type="InterPro" id="IPR013656">
    <property type="entry name" value="PAS_4"/>
</dbReference>
<keyword evidence="5" id="KW-0175">Coiled coil</keyword>
<dbReference type="Pfam" id="PF00072">
    <property type="entry name" value="Response_reg"/>
    <property type="match status" value="1"/>
</dbReference>
<feature type="coiled-coil region" evidence="5">
    <location>
        <begin position="309"/>
        <end position="336"/>
    </location>
</feature>
<dbReference type="InterPro" id="IPR003594">
    <property type="entry name" value="HATPase_dom"/>
</dbReference>
<dbReference type="SUPFAM" id="SSF47384">
    <property type="entry name" value="Homodimeric domain of signal transducing histidine kinase"/>
    <property type="match status" value="1"/>
</dbReference>
<dbReference type="PANTHER" id="PTHR43065:SF50">
    <property type="entry name" value="HISTIDINE KINASE"/>
    <property type="match status" value="1"/>
</dbReference>
<dbReference type="Proteomes" id="UP000389128">
    <property type="component" value="Unassembled WGS sequence"/>
</dbReference>
<dbReference type="SMART" id="SM00387">
    <property type="entry name" value="HATPase_c"/>
    <property type="match status" value="1"/>
</dbReference>
<reference evidence="8 9" key="1">
    <citation type="submission" date="2019-01" db="EMBL/GenBank/DDBJ databases">
        <title>Zoogloea oleivorans genome sequencing and assembly.</title>
        <authorList>
            <person name="Tancsics A."/>
            <person name="Farkas M."/>
            <person name="Kriszt B."/>
            <person name="Maroti G."/>
            <person name="Horvath B."/>
        </authorList>
    </citation>
    <scope>NUCLEOTIDE SEQUENCE [LARGE SCALE GENOMIC DNA]</scope>
    <source>
        <strain evidence="8 9">Buc</strain>
    </source>
</reference>
<accession>A0A6C2D6G1</accession>
<gene>
    <name evidence="8" type="ORF">ETQ85_03195</name>
</gene>
<dbReference type="PROSITE" id="PS50109">
    <property type="entry name" value="HIS_KIN"/>
    <property type="match status" value="1"/>
</dbReference>
<dbReference type="PRINTS" id="PR00344">
    <property type="entry name" value="BCTRLSENSOR"/>
</dbReference>
<proteinExistence type="predicted"/>
<evidence type="ECO:0000256" key="3">
    <source>
        <dbReference type="ARBA" id="ARBA00022553"/>
    </source>
</evidence>
<dbReference type="GO" id="GO:0000155">
    <property type="term" value="F:phosphorelay sensor kinase activity"/>
    <property type="evidence" value="ECO:0007669"/>
    <property type="project" value="InterPro"/>
</dbReference>
<protein>
    <recommendedName>
        <fullName evidence="2">histidine kinase</fullName>
        <ecNumber evidence="2">2.7.13.3</ecNumber>
    </recommendedName>
</protein>
<dbReference type="EC" id="2.7.13.3" evidence="2"/>
<comment type="caution">
    <text evidence="8">The sequence shown here is derived from an EMBL/GenBank/DDBJ whole genome shotgun (WGS) entry which is preliminary data.</text>
</comment>
<dbReference type="InterPro" id="IPR035965">
    <property type="entry name" value="PAS-like_dom_sf"/>
</dbReference>
<evidence type="ECO:0000256" key="1">
    <source>
        <dbReference type="ARBA" id="ARBA00000085"/>
    </source>
</evidence>
<name>A0A6C2D6G1_9RHOO</name>
<organism evidence="8 9">
    <name type="scientific">Zoogloea oleivorans</name>
    <dbReference type="NCBI Taxonomy" id="1552750"/>
    <lineage>
        <taxon>Bacteria</taxon>
        <taxon>Pseudomonadati</taxon>
        <taxon>Pseudomonadota</taxon>
        <taxon>Betaproteobacteria</taxon>
        <taxon>Rhodocyclales</taxon>
        <taxon>Zoogloeaceae</taxon>
        <taxon>Zoogloea</taxon>
    </lineage>
</organism>
<evidence type="ECO:0000256" key="2">
    <source>
        <dbReference type="ARBA" id="ARBA00012438"/>
    </source>
</evidence>
<dbReference type="SMART" id="SM00448">
    <property type="entry name" value="REC"/>
    <property type="match status" value="1"/>
</dbReference>
<dbReference type="Pfam" id="PF02518">
    <property type="entry name" value="HATPase_c"/>
    <property type="match status" value="1"/>
</dbReference>
<dbReference type="InterPro" id="IPR003661">
    <property type="entry name" value="HisK_dim/P_dom"/>
</dbReference>
<dbReference type="InterPro" id="IPR005467">
    <property type="entry name" value="His_kinase_dom"/>
</dbReference>
<dbReference type="EMBL" id="SDKK01000002">
    <property type="protein sequence ID" value="TYC61676.1"/>
    <property type="molecule type" value="Genomic_DNA"/>
</dbReference>
<sequence length="600" mass="65513">MPGIFLLCTQVPRRKTRKLALMDKSGERDMVPASEGEQTSGAGAVVPTILVVDDSRINLKGVSRMLEGHFHVLTAESGPLALQIAAQTPPPDLILLDVMMPEMDGYEVIQRLRSSAATRDIPVIFVTARVNDEDEQHGLSLGAADYITKPLRPAILLARIRNHLKFKQAQDVLRDHNAILESRVLERTATLSAVLDSADQLIAMITPEGVIMAINRIGAEPFHSTPARLYGQNLFDLLPPEFGIPVSDQIAEVASTGRTSEIDAARKDRTFHVTVYPVPGNPPRVVVYASDVTDRVAAEVELRREREQLATSLAHQRELNRKLEDAQNKLLQSEKMASLGQLAAGVAHELNNPIGFVHSNVSTLEGYLGSIFEIIRAYDEKVTAALAPADVADLLALKKEKDFDFLQEDIFPLLSESKDGLFRVQAIVQNLKDFSRVGETGWGWADLHACIDSTLNIIANELKYKCTVVKHYDPTLPQVHCIASQLNQVFMNLLVNAGHAIEEKGEITITTRHSPDGTVHISIADTGVGIPDENLEHLFEPFFTTKPIGKGTGLGLSITYGIVGKHRGTIDVASVVGKGTTFTVNLPIDKVDEATLTANG</sequence>
<dbReference type="SUPFAM" id="SSF55785">
    <property type="entry name" value="PYP-like sensor domain (PAS domain)"/>
    <property type="match status" value="1"/>
</dbReference>
<dbReference type="SMART" id="SM00091">
    <property type="entry name" value="PAS"/>
    <property type="match status" value="1"/>
</dbReference>
<keyword evidence="9" id="KW-1185">Reference proteome</keyword>
<dbReference type="NCBIfam" id="TIGR00229">
    <property type="entry name" value="sensory_box"/>
    <property type="match status" value="1"/>
</dbReference>
<comment type="catalytic activity">
    <reaction evidence="1">
        <text>ATP + protein L-histidine = ADP + protein N-phospho-L-histidine.</text>
        <dbReference type="EC" id="2.7.13.3"/>
    </reaction>
</comment>
<feature type="domain" description="Histidine kinase" evidence="6">
    <location>
        <begin position="345"/>
        <end position="590"/>
    </location>
</feature>
<feature type="domain" description="Response regulatory" evidence="7">
    <location>
        <begin position="48"/>
        <end position="164"/>
    </location>
</feature>
<dbReference type="OrthoDB" id="9768069at2"/>
<dbReference type="AlphaFoldDB" id="A0A6C2D6G1"/>
<dbReference type="InterPro" id="IPR011006">
    <property type="entry name" value="CheY-like_superfamily"/>
</dbReference>
<evidence type="ECO:0000259" key="6">
    <source>
        <dbReference type="PROSITE" id="PS50109"/>
    </source>
</evidence>
<dbReference type="SUPFAM" id="SSF52172">
    <property type="entry name" value="CheY-like"/>
    <property type="match status" value="1"/>
</dbReference>
<dbReference type="Gene3D" id="1.10.287.130">
    <property type="match status" value="1"/>
</dbReference>
<dbReference type="Gene3D" id="3.40.50.2300">
    <property type="match status" value="1"/>
</dbReference>
<dbReference type="PROSITE" id="PS50110">
    <property type="entry name" value="RESPONSE_REGULATORY"/>
    <property type="match status" value="1"/>
</dbReference>
<evidence type="ECO:0000256" key="5">
    <source>
        <dbReference type="SAM" id="Coils"/>
    </source>
</evidence>
<evidence type="ECO:0000259" key="7">
    <source>
        <dbReference type="PROSITE" id="PS50110"/>
    </source>
</evidence>
<dbReference type="SUPFAM" id="SSF55874">
    <property type="entry name" value="ATPase domain of HSP90 chaperone/DNA topoisomerase II/histidine kinase"/>
    <property type="match status" value="1"/>
</dbReference>
<dbReference type="Gene3D" id="3.30.450.20">
    <property type="entry name" value="PAS domain"/>
    <property type="match status" value="1"/>
</dbReference>